<evidence type="ECO:0000313" key="3">
    <source>
        <dbReference type="Proteomes" id="UP000001880"/>
    </source>
</evidence>
<dbReference type="InterPro" id="IPR013216">
    <property type="entry name" value="Methyltransf_11"/>
</dbReference>
<dbReference type="RefSeq" id="WP_012829248.1">
    <property type="nucleotide sequence ID" value="NC_013440.1"/>
</dbReference>
<protein>
    <submittedName>
        <fullName evidence="2">Methyltransferase type 11</fullName>
    </submittedName>
</protein>
<dbReference type="OrthoDB" id="9789575at2"/>
<keyword evidence="2" id="KW-0808">Transferase</keyword>
<dbReference type="GO" id="GO:0008757">
    <property type="term" value="F:S-adenosylmethionine-dependent methyltransferase activity"/>
    <property type="evidence" value="ECO:0007669"/>
    <property type="project" value="InterPro"/>
</dbReference>
<dbReference type="eggNOG" id="COG2226">
    <property type="taxonomic scope" value="Bacteria"/>
</dbReference>
<keyword evidence="3" id="KW-1185">Reference proteome</keyword>
<evidence type="ECO:0000313" key="2">
    <source>
        <dbReference type="EMBL" id="ACY16650.1"/>
    </source>
</evidence>
<proteinExistence type="predicted"/>
<reference evidence="2 3" key="1">
    <citation type="journal article" date="2010" name="Stand. Genomic Sci.">
        <title>Complete genome sequence of Haliangium ochraceum type strain (SMP-2).</title>
        <authorList>
            <consortium name="US DOE Joint Genome Institute (JGI-PGF)"/>
            <person name="Ivanova N."/>
            <person name="Daum C."/>
            <person name="Lang E."/>
            <person name="Abt B."/>
            <person name="Kopitz M."/>
            <person name="Saunders E."/>
            <person name="Lapidus A."/>
            <person name="Lucas S."/>
            <person name="Glavina Del Rio T."/>
            <person name="Nolan M."/>
            <person name="Tice H."/>
            <person name="Copeland A."/>
            <person name="Cheng J.F."/>
            <person name="Chen F."/>
            <person name="Bruce D."/>
            <person name="Goodwin L."/>
            <person name="Pitluck S."/>
            <person name="Mavromatis K."/>
            <person name="Pati A."/>
            <person name="Mikhailova N."/>
            <person name="Chen A."/>
            <person name="Palaniappan K."/>
            <person name="Land M."/>
            <person name="Hauser L."/>
            <person name="Chang Y.J."/>
            <person name="Jeffries C.D."/>
            <person name="Detter J.C."/>
            <person name="Brettin T."/>
            <person name="Rohde M."/>
            <person name="Goker M."/>
            <person name="Bristow J."/>
            <person name="Markowitz V."/>
            <person name="Eisen J.A."/>
            <person name="Hugenholtz P."/>
            <person name="Kyrpides N.C."/>
            <person name="Klenk H.P."/>
        </authorList>
    </citation>
    <scope>NUCLEOTIDE SEQUENCE [LARGE SCALE GENOMIC DNA]</scope>
    <source>
        <strain evidence="3">DSM 14365 / CIP 107738 / JCM 11303 / AJ 13395 / SMP-2</strain>
    </source>
</reference>
<dbReference type="GO" id="GO:0032259">
    <property type="term" value="P:methylation"/>
    <property type="evidence" value="ECO:0007669"/>
    <property type="project" value="UniProtKB-KW"/>
</dbReference>
<dbReference type="InterPro" id="IPR029063">
    <property type="entry name" value="SAM-dependent_MTases_sf"/>
</dbReference>
<keyword evidence="2" id="KW-0489">Methyltransferase</keyword>
<dbReference type="HOGENOM" id="CLU_037990_14_0_7"/>
<dbReference type="Gene3D" id="3.40.50.150">
    <property type="entry name" value="Vaccinia Virus protein VP39"/>
    <property type="match status" value="1"/>
</dbReference>
<dbReference type="KEGG" id="hoh:Hoch_4152"/>
<accession>D0LKT0</accession>
<dbReference type="SUPFAM" id="SSF53335">
    <property type="entry name" value="S-adenosyl-L-methionine-dependent methyltransferases"/>
    <property type="match status" value="1"/>
</dbReference>
<feature type="domain" description="Methyltransferase type 11" evidence="1">
    <location>
        <begin position="48"/>
        <end position="136"/>
    </location>
</feature>
<gene>
    <name evidence="2" type="ordered locus">Hoch_4152</name>
</gene>
<dbReference type="PANTHER" id="PTHR42912:SF80">
    <property type="entry name" value="METHYLTRANSFERASE DOMAIN-CONTAINING PROTEIN"/>
    <property type="match status" value="1"/>
</dbReference>
<dbReference type="InterPro" id="IPR050508">
    <property type="entry name" value="Methyltransf_Superfamily"/>
</dbReference>
<dbReference type="EMBL" id="CP001804">
    <property type="protein sequence ID" value="ACY16650.1"/>
    <property type="molecule type" value="Genomic_DNA"/>
</dbReference>
<dbReference type="Pfam" id="PF08241">
    <property type="entry name" value="Methyltransf_11"/>
    <property type="match status" value="1"/>
</dbReference>
<dbReference type="AlphaFoldDB" id="D0LKT0"/>
<dbReference type="Proteomes" id="UP000001880">
    <property type="component" value="Chromosome"/>
</dbReference>
<dbReference type="STRING" id="502025.Hoch_4152"/>
<dbReference type="PANTHER" id="PTHR42912">
    <property type="entry name" value="METHYLTRANSFERASE"/>
    <property type="match status" value="1"/>
</dbReference>
<name>D0LKT0_HALO1</name>
<sequence length="239" mass="26133">MSSSLDNRSYYDDFAAWYERERGRGYHQMLDDLEVELVERFGRGKRVLEVGCGTGLLLERFADFADSALGIDLSGGMLAKARARGLAVAQASATALPFPDAHFDVVCSFKVLPHVSEIRLALAEMARVTRPGGHVLAEFYNPRSLRYLVKKLKTPTAVSEQTTDEAVYTRYDTPERVLSYLPSSLAPVTVRGIRIVTPVAAVHRVPGVGRLLRGIEGGLADLPGVRSLGGFVVTVAQKR</sequence>
<organism evidence="2 3">
    <name type="scientific">Haliangium ochraceum (strain DSM 14365 / JCM 11303 / SMP-2)</name>
    <dbReference type="NCBI Taxonomy" id="502025"/>
    <lineage>
        <taxon>Bacteria</taxon>
        <taxon>Pseudomonadati</taxon>
        <taxon>Myxococcota</taxon>
        <taxon>Polyangia</taxon>
        <taxon>Haliangiales</taxon>
        <taxon>Kofleriaceae</taxon>
        <taxon>Haliangium</taxon>
    </lineage>
</organism>
<evidence type="ECO:0000259" key="1">
    <source>
        <dbReference type="Pfam" id="PF08241"/>
    </source>
</evidence>
<dbReference type="CDD" id="cd02440">
    <property type="entry name" value="AdoMet_MTases"/>
    <property type="match status" value="1"/>
</dbReference>